<protein>
    <recommendedName>
        <fullName evidence="2">Bacteriophage T5 Orf172 DNA-binding domain-containing protein</fullName>
    </recommendedName>
</protein>
<reference evidence="3 4" key="1">
    <citation type="submission" date="2016-03" db="EMBL/GenBank/DDBJ databases">
        <authorList>
            <person name="Ploux O."/>
        </authorList>
    </citation>
    <scope>NUCLEOTIDE SEQUENCE [LARGE SCALE GENOMIC DNA]</scope>
    <source>
        <strain evidence="3 4">UAMH 11012</strain>
    </source>
</reference>
<evidence type="ECO:0000313" key="4">
    <source>
        <dbReference type="Proteomes" id="UP000184330"/>
    </source>
</evidence>
<name>A0A1L7XD99_9HELO</name>
<gene>
    <name evidence="3" type="ORF">PAC_12902</name>
</gene>
<dbReference type="AlphaFoldDB" id="A0A1L7XD99"/>
<feature type="compositionally biased region" description="Polar residues" evidence="1">
    <location>
        <begin position="525"/>
        <end position="534"/>
    </location>
</feature>
<feature type="compositionally biased region" description="Polar residues" evidence="1">
    <location>
        <begin position="378"/>
        <end position="393"/>
    </location>
</feature>
<accession>A0A1L7XD99</accession>
<dbReference type="PANTHER" id="PTHR28094:SF1">
    <property type="entry name" value="MEIOTICALLY UP-REGULATED GENE 113 PROTEIN"/>
    <property type="match status" value="1"/>
</dbReference>
<dbReference type="EMBL" id="FJOG01000022">
    <property type="protein sequence ID" value="CZR63005.1"/>
    <property type="molecule type" value="Genomic_DNA"/>
</dbReference>
<keyword evidence="4" id="KW-1185">Reference proteome</keyword>
<dbReference type="InterPro" id="IPR018306">
    <property type="entry name" value="Phage_T5_Orf172_DNA-bd"/>
</dbReference>
<dbReference type="Proteomes" id="UP000184330">
    <property type="component" value="Unassembled WGS sequence"/>
</dbReference>
<feature type="region of interest" description="Disordered" evidence="1">
    <location>
        <begin position="378"/>
        <end position="420"/>
    </location>
</feature>
<evidence type="ECO:0000256" key="1">
    <source>
        <dbReference type="SAM" id="MobiDB-lite"/>
    </source>
</evidence>
<dbReference type="PANTHER" id="PTHR28094">
    <property type="entry name" value="MEIOTICALLY UP-REGULATED GENE 113 PROTEIN"/>
    <property type="match status" value="1"/>
</dbReference>
<feature type="compositionally biased region" description="Basic and acidic residues" evidence="1">
    <location>
        <begin position="394"/>
        <end position="408"/>
    </location>
</feature>
<feature type="domain" description="Bacteriophage T5 Orf172 DNA-binding" evidence="2">
    <location>
        <begin position="559"/>
        <end position="665"/>
    </location>
</feature>
<feature type="region of interest" description="Disordered" evidence="1">
    <location>
        <begin position="507"/>
        <end position="534"/>
    </location>
</feature>
<evidence type="ECO:0000313" key="3">
    <source>
        <dbReference type="EMBL" id="CZR63005.1"/>
    </source>
</evidence>
<evidence type="ECO:0000259" key="2">
    <source>
        <dbReference type="Pfam" id="PF10544"/>
    </source>
</evidence>
<dbReference type="OrthoDB" id="3511049at2759"/>
<organism evidence="3 4">
    <name type="scientific">Phialocephala subalpina</name>
    <dbReference type="NCBI Taxonomy" id="576137"/>
    <lineage>
        <taxon>Eukaryota</taxon>
        <taxon>Fungi</taxon>
        <taxon>Dikarya</taxon>
        <taxon>Ascomycota</taxon>
        <taxon>Pezizomycotina</taxon>
        <taxon>Leotiomycetes</taxon>
        <taxon>Helotiales</taxon>
        <taxon>Mollisiaceae</taxon>
        <taxon>Phialocephala</taxon>
        <taxon>Phialocephala fortinii species complex</taxon>
    </lineage>
</organism>
<proteinExistence type="predicted"/>
<dbReference type="Pfam" id="PF10544">
    <property type="entry name" value="T5orf172"/>
    <property type="match status" value="1"/>
</dbReference>
<dbReference type="STRING" id="576137.A0A1L7XD99"/>
<feature type="region of interest" description="Disordered" evidence="1">
    <location>
        <begin position="147"/>
        <end position="167"/>
    </location>
</feature>
<sequence length="732" mass="82790">MPTLSDFKNSVKTALKVPHNGYKPRPRRQVITFNEALENLKTSQTGFVICAAFHSFGRCRKEITLLDSSNFLANLDQFDLTDIQAPIKLMPLMLCSTHWGKTVYHNALFLDWLSVYCSKQDHPHFENTVVDYQSAIVIDNKESSLPNIAISPGSTPDNQGRPVSAPNSSTKGKLFYNFKRVRLMKGVLLSFRSYILNSHSHPANLTIDENYLNNLNRAAQVQINSDYEKPSPSEPEPDRAAQNLPETSVLVGMESYASIELGVATLEIMYQENLKCIAMTSDGWRCPAVIHKEQLLKARELLSSYATSGSKLDVELLPRLVLCPGHAIGDLPRMYSEKWAVFSEQRLSKEEAMSKFNADFWMSVQFFSNDKRDDVTFRTTSLNRPRSTSNLSSRRGEKYDFRSTEHARGNSPTPLAKIPLDSPTQSFEFSLSNRSLKPEVGTMLSCEDFLERASSSDHPAEYLRTKRQPESVAAPVFINVRPMDESPRPETIASSASKEVIKEAIPQEQNAVAQDSRPKTPTIPPSSQGAIQQTNRIRSQDIIDKELIKEMNSPDLRGGYVYIFNSPHRKLCKIGKATDINVRKQQIQTGCQLQGFDQVNAVAIRTTFPERVTKLVHLELQNFRAKLSCEGHHHPEYNNEAVQSEHGEWFNVTEEVAIHSVNLWCDFTCRAYTSDGTIKEEWARRLTLLPKPDSTETCLLEKVLGGGYVPDVSSYHFERINRYNKWIREGNA</sequence>
<dbReference type="InterPro" id="IPR053006">
    <property type="entry name" value="Meiosis_regulatory"/>
</dbReference>